<gene>
    <name evidence="3" type="ORF">Cyrtocomes_00829</name>
</gene>
<dbReference type="Proteomes" id="UP001293791">
    <property type="component" value="Unassembled WGS sequence"/>
</dbReference>
<keyword evidence="2" id="KW-1133">Transmembrane helix</keyword>
<evidence type="ECO:0000256" key="2">
    <source>
        <dbReference type="SAM" id="Phobius"/>
    </source>
</evidence>
<keyword evidence="2" id="KW-0472">Membrane</keyword>
<feature type="transmembrane region" description="Helical" evidence="2">
    <location>
        <begin position="92"/>
        <end position="118"/>
    </location>
</feature>
<dbReference type="EMBL" id="JARGYT010000050">
    <property type="protein sequence ID" value="MDZ5762446.1"/>
    <property type="molecule type" value="Genomic_DNA"/>
</dbReference>
<name>A0ABU5L8J7_9RICK</name>
<comment type="caution">
    <text evidence="3">The sequence shown here is derived from an EMBL/GenBank/DDBJ whole genome shotgun (WGS) entry which is preliminary data.</text>
</comment>
<organism evidence="3 4">
    <name type="scientific">Candidatus Cyrtobacter comes</name>
    <dbReference type="NCBI Taxonomy" id="675776"/>
    <lineage>
        <taxon>Bacteria</taxon>
        <taxon>Pseudomonadati</taxon>
        <taxon>Pseudomonadota</taxon>
        <taxon>Alphaproteobacteria</taxon>
        <taxon>Rickettsiales</taxon>
        <taxon>Candidatus Midichloriaceae</taxon>
        <taxon>Candidatus Cyrtobacter</taxon>
    </lineage>
</organism>
<accession>A0ABU5L8J7</accession>
<keyword evidence="4" id="KW-1185">Reference proteome</keyword>
<evidence type="ECO:0000313" key="4">
    <source>
        <dbReference type="Proteomes" id="UP001293791"/>
    </source>
</evidence>
<sequence length="405" mass="45179">MVQERVLEDLEEQNVNNEEIRQNFLFKYLRKLPGVSGVVTLVTKLVQKHKAFVKKHSIYQRTLDFLFSSFVGRALSIASAISLFVFSPLGLAFSIVILSSTFFSIALGVSADAFRIYAAKINLNKIEMCSELKQIRAQQIEKINQLHNPQHAEAIKKKLQLERNIPVVVNRGFNPFRTLFKMLTGKIPESTATLVGTIISGDPISTVLGIISSSYSVVSEGVYQKDLDKMNLEIRNKTNRELAHLGVQKANGTNQRALNAIQQVILNERLKLEVLKGVADRLSLAPDFDLGKIDGLVDEIKASMSRAPTSSNKRETPGFLSCVGEAFTKQFSARSMYDAVEYNSNNYKLVQGTELGQGPPPVQAIDGVSYVQETPFIRNQSEKNQSERNQSVVKRINQQGAMKVR</sequence>
<proteinExistence type="predicted"/>
<evidence type="ECO:0000256" key="1">
    <source>
        <dbReference type="SAM" id="MobiDB-lite"/>
    </source>
</evidence>
<evidence type="ECO:0000313" key="3">
    <source>
        <dbReference type="EMBL" id="MDZ5762446.1"/>
    </source>
</evidence>
<protein>
    <submittedName>
        <fullName evidence="3">Uncharacterized protein</fullName>
    </submittedName>
</protein>
<feature type="transmembrane region" description="Helical" evidence="2">
    <location>
        <begin position="65"/>
        <end position="86"/>
    </location>
</feature>
<reference evidence="3 4" key="1">
    <citation type="submission" date="2023-02" db="EMBL/GenBank/DDBJ databases">
        <title>Host association and intracellularity evolved multiple times independently in the Rickettsiales.</title>
        <authorList>
            <person name="Castelli M."/>
            <person name="Nardi T."/>
            <person name="Gammuto L."/>
            <person name="Bellinzona G."/>
            <person name="Sabaneyeva E."/>
            <person name="Potekhin A."/>
            <person name="Serra V."/>
            <person name="Petroni G."/>
            <person name="Sassera D."/>
        </authorList>
    </citation>
    <scope>NUCLEOTIDE SEQUENCE [LARGE SCALE GENOMIC DNA]</scope>
    <source>
        <strain evidence="3 4">BOD18</strain>
    </source>
</reference>
<feature type="region of interest" description="Disordered" evidence="1">
    <location>
        <begin position="379"/>
        <end position="405"/>
    </location>
</feature>
<keyword evidence="2" id="KW-0812">Transmembrane</keyword>
<dbReference type="RefSeq" id="WP_322497914.1">
    <property type="nucleotide sequence ID" value="NZ_JARGYT010000050.1"/>
</dbReference>
<feature type="compositionally biased region" description="Polar residues" evidence="1">
    <location>
        <begin position="387"/>
        <end position="405"/>
    </location>
</feature>